<dbReference type="AlphaFoldDB" id="A0AAD8HPK1"/>
<organism evidence="1 2">
    <name type="scientific">Heracleum sosnowskyi</name>
    <dbReference type="NCBI Taxonomy" id="360622"/>
    <lineage>
        <taxon>Eukaryota</taxon>
        <taxon>Viridiplantae</taxon>
        <taxon>Streptophyta</taxon>
        <taxon>Embryophyta</taxon>
        <taxon>Tracheophyta</taxon>
        <taxon>Spermatophyta</taxon>
        <taxon>Magnoliopsida</taxon>
        <taxon>eudicotyledons</taxon>
        <taxon>Gunneridae</taxon>
        <taxon>Pentapetalae</taxon>
        <taxon>asterids</taxon>
        <taxon>campanulids</taxon>
        <taxon>Apiales</taxon>
        <taxon>Apiaceae</taxon>
        <taxon>Apioideae</taxon>
        <taxon>apioid superclade</taxon>
        <taxon>Tordylieae</taxon>
        <taxon>Tordyliinae</taxon>
        <taxon>Heracleum</taxon>
    </lineage>
</organism>
<name>A0AAD8HPK1_9APIA</name>
<gene>
    <name evidence="1" type="ORF">POM88_037018</name>
</gene>
<comment type="caution">
    <text evidence="1">The sequence shown here is derived from an EMBL/GenBank/DDBJ whole genome shotgun (WGS) entry which is preliminary data.</text>
</comment>
<reference evidence="1" key="1">
    <citation type="submission" date="2023-02" db="EMBL/GenBank/DDBJ databases">
        <title>Genome of toxic invasive species Heracleum sosnowskyi carries increased number of genes despite the absence of recent whole-genome duplications.</title>
        <authorList>
            <person name="Schelkunov M."/>
            <person name="Shtratnikova V."/>
            <person name="Makarenko M."/>
            <person name="Klepikova A."/>
            <person name="Omelchenko D."/>
            <person name="Novikova G."/>
            <person name="Obukhova E."/>
            <person name="Bogdanov V."/>
            <person name="Penin A."/>
            <person name="Logacheva M."/>
        </authorList>
    </citation>
    <scope>NUCLEOTIDE SEQUENCE</scope>
    <source>
        <strain evidence="1">Hsosn_3</strain>
        <tissue evidence="1">Leaf</tissue>
    </source>
</reference>
<keyword evidence="2" id="KW-1185">Reference proteome</keyword>
<accession>A0AAD8HPK1</accession>
<sequence length="101" mass="11657">MIVDQGKLQISLEYVQREFNHVKCDGELAGWVLLVDFFMVDQLTSQIPLMRHLETTWLDVSTELKDKSISYGCKTDLGVRGSSKNLKFHLRKLSEITRDVN</sequence>
<reference evidence="1" key="2">
    <citation type="submission" date="2023-05" db="EMBL/GenBank/DDBJ databases">
        <authorList>
            <person name="Schelkunov M.I."/>
        </authorList>
    </citation>
    <scope>NUCLEOTIDE SEQUENCE</scope>
    <source>
        <strain evidence="1">Hsosn_3</strain>
        <tissue evidence="1">Leaf</tissue>
    </source>
</reference>
<dbReference type="EMBL" id="JAUIZM010000008">
    <property type="protein sequence ID" value="KAK1370926.1"/>
    <property type="molecule type" value="Genomic_DNA"/>
</dbReference>
<protein>
    <submittedName>
        <fullName evidence="1">Uncharacterized protein</fullName>
    </submittedName>
</protein>
<dbReference type="Proteomes" id="UP001237642">
    <property type="component" value="Unassembled WGS sequence"/>
</dbReference>
<proteinExistence type="predicted"/>
<evidence type="ECO:0000313" key="2">
    <source>
        <dbReference type="Proteomes" id="UP001237642"/>
    </source>
</evidence>
<evidence type="ECO:0000313" key="1">
    <source>
        <dbReference type="EMBL" id="KAK1370926.1"/>
    </source>
</evidence>